<dbReference type="SUPFAM" id="SSF55447">
    <property type="entry name" value="CO dehydrogenase flavoprotein C-terminal domain-like"/>
    <property type="match status" value="1"/>
</dbReference>
<dbReference type="SMART" id="SM01092">
    <property type="entry name" value="CO_deh_flav_C"/>
    <property type="match status" value="1"/>
</dbReference>
<dbReference type="Pfam" id="PF03450">
    <property type="entry name" value="CO_deh_flav_C"/>
    <property type="match status" value="1"/>
</dbReference>
<dbReference type="Proteomes" id="UP000027982">
    <property type="component" value="Chromosome"/>
</dbReference>
<dbReference type="KEGG" id="fgi:OP10G_0675"/>
<dbReference type="InterPro" id="IPR036683">
    <property type="entry name" value="CO_DH_flav_C_dom_sf"/>
</dbReference>
<dbReference type="InterPro" id="IPR036318">
    <property type="entry name" value="FAD-bd_PCMH-like_sf"/>
</dbReference>
<dbReference type="EMBL" id="CP007139">
    <property type="protein sequence ID" value="AIE84043.1"/>
    <property type="molecule type" value="Genomic_DNA"/>
</dbReference>
<name>A0A068NKH7_FIMGI</name>
<sequence length="326" mass="35402">MKPFEYQRAGNVGEAIRDVARDHGAKFLGGGTNLIDLMKYNVEQPDRLIDITHLRLDRIEKLPNGGLRIGALVRNSDLAEDSRIKRDYAVLSQALLAGASPQLRNMATTGGNLLQRTRCYYFYDTAFPCNKREPGSGCSAVGGFNRIHAILGQSDACIAVHPSDMAVAMAALDAVIQVEGPRGKRAIPVLEFHRLPGTTPHVDTNLARDEIITAVDLPAPTGRSAYLKVRDRNSYAFALVSVAAGLETDGSTIRHARLALGGVAHKPWRAQEAERSLQGQPANEESFRHAAEVALAGAKGYEHNSFKIELAKRSIVKAFRGLTEVA</sequence>
<dbReference type="RefSeq" id="WP_025227307.1">
    <property type="nucleotide sequence ID" value="NZ_CP007139.1"/>
</dbReference>
<accession>A0A068NKH7</accession>
<dbReference type="PANTHER" id="PTHR42659:SF1">
    <property type="entry name" value="OXIDOREDUCTASE"/>
    <property type="match status" value="1"/>
</dbReference>
<reference evidence="3 4" key="1">
    <citation type="journal article" date="2014" name="PLoS ONE">
        <title>The first complete genome sequence of the class fimbriimonadia in the phylum armatimonadetes.</title>
        <authorList>
            <person name="Hu Z.Y."/>
            <person name="Wang Y.Z."/>
            <person name="Im W.T."/>
            <person name="Wang S.Y."/>
            <person name="Zhao G.P."/>
            <person name="Zheng H.J."/>
            <person name="Quan Z.X."/>
        </authorList>
    </citation>
    <scope>NUCLEOTIDE SEQUENCE [LARGE SCALE GENOMIC DNA]</scope>
    <source>
        <strain evidence="3">Gsoil 348</strain>
    </source>
</reference>
<dbReference type="GO" id="GO:0016491">
    <property type="term" value="F:oxidoreductase activity"/>
    <property type="evidence" value="ECO:0007669"/>
    <property type="project" value="UniProtKB-KW"/>
</dbReference>
<dbReference type="eggNOG" id="COG1319">
    <property type="taxonomic scope" value="Bacteria"/>
</dbReference>
<proteinExistence type="predicted"/>
<dbReference type="GO" id="GO:0071949">
    <property type="term" value="F:FAD binding"/>
    <property type="evidence" value="ECO:0007669"/>
    <property type="project" value="InterPro"/>
</dbReference>
<keyword evidence="4" id="KW-1185">Reference proteome</keyword>
<evidence type="ECO:0000259" key="2">
    <source>
        <dbReference type="PROSITE" id="PS51387"/>
    </source>
</evidence>
<dbReference type="InterPro" id="IPR002346">
    <property type="entry name" value="Mopterin_DH_FAD-bd"/>
</dbReference>
<dbReference type="InterPro" id="IPR005107">
    <property type="entry name" value="CO_DH_flav_C"/>
</dbReference>
<dbReference type="PROSITE" id="PS51387">
    <property type="entry name" value="FAD_PCMH"/>
    <property type="match status" value="1"/>
</dbReference>
<evidence type="ECO:0000313" key="3">
    <source>
        <dbReference type="EMBL" id="AIE84043.1"/>
    </source>
</evidence>
<dbReference type="InterPro" id="IPR016166">
    <property type="entry name" value="FAD-bd_PCMH"/>
</dbReference>
<dbReference type="STRING" id="661478.OP10G_0675"/>
<keyword evidence="1" id="KW-0560">Oxidoreductase</keyword>
<feature type="domain" description="FAD-binding PCMH-type" evidence="2">
    <location>
        <begin position="1"/>
        <end position="222"/>
    </location>
</feature>
<dbReference type="InterPro" id="IPR016167">
    <property type="entry name" value="FAD-bd_PCMH_sub1"/>
</dbReference>
<dbReference type="HOGENOM" id="CLU_058050_1_0_0"/>
<dbReference type="Gene3D" id="3.30.43.10">
    <property type="entry name" value="Uridine Diphospho-n-acetylenolpyruvylglucosamine Reductase, domain 2"/>
    <property type="match status" value="1"/>
</dbReference>
<evidence type="ECO:0000313" key="4">
    <source>
        <dbReference type="Proteomes" id="UP000027982"/>
    </source>
</evidence>
<dbReference type="Pfam" id="PF00941">
    <property type="entry name" value="FAD_binding_5"/>
    <property type="match status" value="1"/>
</dbReference>
<dbReference type="InterPro" id="IPR016169">
    <property type="entry name" value="FAD-bd_PCMH_sub2"/>
</dbReference>
<dbReference type="PANTHER" id="PTHR42659">
    <property type="entry name" value="XANTHINE DEHYDROGENASE SUBUNIT C-RELATED"/>
    <property type="match status" value="1"/>
</dbReference>
<dbReference type="SUPFAM" id="SSF56176">
    <property type="entry name" value="FAD-binding/transporter-associated domain-like"/>
    <property type="match status" value="1"/>
</dbReference>
<dbReference type="Gene3D" id="3.30.390.50">
    <property type="entry name" value="CO dehydrogenase flavoprotein, C-terminal domain"/>
    <property type="match status" value="1"/>
</dbReference>
<dbReference type="OrthoDB" id="9814706at2"/>
<dbReference type="Gene3D" id="3.30.465.10">
    <property type="match status" value="2"/>
</dbReference>
<dbReference type="AlphaFoldDB" id="A0A068NKH7"/>
<dbReference type="InterPro" id="IPR051312">
    <property type="entry name" value="Diverse_Substr_Oxidored"/>
</dbReference>
<organism evidence="3 4">
    <name type="scientific">Fimbriimonas ginsengisoli Gsoil 348</name>
    <dbReference type="NCBI Taxonomy" id="661478"/>
    <lineage>
        <taxon>Bacteria</taxon>
        <taxon>Bacillati</taxon>
        <taxon>Armatimonadota</taxon>
        <taxon>Fimbriimonadia</taxon>
        <taxon>Fimbriimonadales</taxon>
        <taxon>Fimbriimonadaceae</taxon>
        <taxon>Fimbriimonas</taxon>
    </lineage>
</organism>
<evidence type="ECO:0000256" key="1">
    <source>
        <dbReference type="ARBA" id="ARBA00023002"/>
    </source>
</evidence>
<gene>
    <name evidence="3" type="ORF">OP10G_0675</name>
</gene>
<protein>
    <submittedName>
        <fullName evidence="3">Periplasmic aromatic aldehyde oxidoreductase, FAD binding subunit YagS</fullName>
    </submittedName>
</protein>